<dbReference type="Pfam" id="PF14529">
    <property type="entry name" value="Exo_endo_phos_2"/>
    <property type="match status" value="1"/>
</dbReference>
<dbReference type="SUPFAM" id="SSF56672">
    <property type="entry name" value="DNA/RNA polymerases"/>
    <property type="match status" value="1"/>
</dbReference>
<reference evidence="4 5" key="1">
    <citation type="journal article" date="2008" name="Nature">
        <title>The genome of the model beetle and pest Tribolium castaneum.</title>
        <authorList>
            <consortium name="Tribolium Genome Sequencing Consortium"/>
            <person name="Richards S."/>
            <person name="Gibbs R.A."/>
            <person name="Weinstock G.M."/>
            <person name="Brown S.J."/>
            <person name="Denell R."/>
            <person name="Beeman R.W."/>
            <person name="Gibbs R."/>
            <person name="Beeman R.W."/>
            <person name="Brown S.J."/>
            <person name="Bucher G."/>
            <person name="Friedrich M."/>
            <person name="Grimmelikhuijzen C.J."/>
            <person name="Klingler M."/>
            <person name="Lorenzen M."/>
            <person name="Richards S."/>
            <person name="Roth S."/>
            <person name="Schroder R."/>
            <person name="Tautz D."/>
            <person name="Zdobnov E.M."/>
            <person name="Muzny D."/>
            <person name="Gibbs R.A."/>
            <person name="Weinstock G.M."/>
            <person name="Attaway T."/>
            <person name="Bell S."/>
            <person name="Buhay C.J."/>
            <person name="Chandrabose M.N."/>
            <person name="Chavez D."/>
            <person name="Clerk-Blankenburg K.P."/>
            <person name="Cree A."/>
            <person name="Dao M."/>
            <person name="Davis C."/>
            <person name="Chacko J."/>
            <person name="Dinh H."/>
            <person name="Dugan-Rocha S."/>
            <person name="Fowler G."/>
            <person name="Garner T.T."/>
            <person name="Garnes J."/>
            <person name="Gnirke A."/>
            <person name="Hawes A."/>
            <person name="Hernandez J."/>
            <person name="Hines S."/>
            <person name="Holder M."/>
            <person name="Hume J."/>
            <person name="Jhangiani S.N."/>
            <person name="Joshi V."/>
            <person name="Khan Z.M."/>
            <person name="Jackson L."/>
            <person name="Kovar C."/>
            <person name="Kowis A."/>
            <person name="Lee S."/>
            <person name="Lewis L.R."/>
            <person name="Margolis J."/>
            <person name="Morgan M."/>
            <person name="Nazareth L.V."/>
            <person name="Nguyen N."/>
            <person name="Okwuonu G."/>
            <person name="Parker D."/>
            <person name="Richards S."/>
            <person name="Ruiz S.J."/>
            <person name="Santibanez J."/>
            <person name="Savard J."/>
            <person name="Scherer S.E."/>
            <person name="Schneider B."/>
            <person name="Sodergren E."/>
            <person name="Tautz D."/>
            <person name="Vattahil S."/>
            <person name="Villasana D."/>
            <person name="White C.S."/>
            <person name="Wright R."/>
            <person name="Park Y."/>
            <person name="Beeman R.W."/>
            <person name="Lord J."/>
            <person name="Oppert B."/>
            <person name="Lorenzen M."/>
            <person name="Brown S."/>
            <person name="Wang L."/>
            <person name="Savard J."/>
            <person name="Tautz D."/>
            <person name="Richards S."/>
            <person name="Weinstock G."/>
            <person name="Gibbs R.A."/>
            <person name="Liu Y."/>
            <person name="Worley K."/>
            <person name="Weinstock G."/>
            <person name="Elsik C.G."/>
            <person name="Reese J.T."/>
            <person name="Elhaik E."/>
            <person name="Landan G."/>
            <person name="Graur D."/>
            <person name="Arensburger P."/>
            <person name="Atkinson P."/>
            <person name="Beeman R.W."/>
            <person name="Beidler J."/>
            <person name="Brown S.J."/>
            <person name="Demuth J.P."/>
            <person name="Drury D.W."/>
            <person name="Du Y.Z."/>
            <person name="Fujiwara H."/>
            <person name="Lorenzen M."/>
            <person name="Maselli V."/>
            <person name="Osanai M."/>
            <person name="Park Y."/>
            <person name="Robertson H.M."/>
            <person name="Tu Z."/>
            <person name="Wang J.J."/>
            <person name="Wang S."/>
            <person name="Richards S."/>
            <person name="Song H."/>
            <person name="Zhang L."/>
            <person name="Sodergren E."/>
            <person name="Werner D."/>
            <person name="Stanke M."/>
            <person name="Morgenstern B."/>
            <person name="Solovyev V."/>
            <person name="Kosarev P."/>
            <person name="Brown G."/>
            <person name="Chen H.C."/>
            <person name="Ermolaeva O."/>
            <person name="Hlavina W."/>
            <person name="Kapustin Y."/>
            <person name="Kiryutin B."/>
            <person name="Kitts P."/>
            <person name="Maglott D."/>
            <person name="Pruitt K."/>
            <person name="Sapojnikov V."/>
            <person name="Souvorov A."/>
            <person name="Mackey A.J."/>
            <person name="Waterhouse R.M."/>
            <person name="Wyder S."/>
            <person name="Zdobnov E.M."/>
            <person name="Zdobnov E.M."/>
            <person name="Wyder S."/>
            <person name="Kriventseva E.V."/>
            <person name="Kadowaki T."/>
            <person name="Bork P."/>
            <person name="Aranda M."/>
            <person name="Bao R."/>
            <person name="Beermann A."/>
            <person name="Berns N."/>
            <person name="Bolognesi R."/>
            <person name="Bonneton F."/>
            <person name="Bopp D."/>
            <person name="Brown S.J."/>
            <person name="Bucher G."/>
            <person name="Butts T."/>
            <person name="Chaumot A."/>
            <person name="Denell R.E."/>
            <person name="Ferrier D.E."/>
            <person name="Friedrich M."/>
            <person name="Gordon C.M."/>
            <person name="Jindra M."/>
            <person name="Klingler M."/>
            <person name="Lan Q."/>
            <person name="Lattorff H.M."/>
            <person name="Laudet V."/>
            <person name="von Levetsow C."/>
            <person name="Liu Z."/>
            <person name="Lutz R."/>
            <person name="Lynch J.A."/>
            <person name="da Fonseca R.N."/>
            <person name="Posnien N."/>
            <person name="Reuter R."/>
            <person name="Roth S."/>
            <person name="Savard J."/>
            <person name="Schinko J.B."/>
            <person name="Schmitt C."/>
            <person name="Schoppmeier M."/>
            <person name="Schroder R."/>
            <person name="Shippy T.D."/>
            <person name="Simonnet F."/>
            <person name="Marques-Souza H."/>
            <person name="Tautz D."/>
            <person name="Tomoyasu Y."/>
            <person name="Trauner J."/>
            <person name="Van der Zee M."/>
            <person name="Vervoort M."/>
            <person name="Wittkopp N."/>
            <person name="Wimmer E.A."/>
            <person name="Yang X."/>
            <person name="Jones A.K."/>
            <person name="Sattelle D.B."/>
            <person name="Ebert P.R."/>
            <person name="Nelson D."/>
            <person name="Scott J.G."/>
            <person name="Beeman R.W."/>
            <person name="Muthukrishnan S."/>
            <person name="Kramer K.J."/>
            <person name="Arakane Y."/>
            <person name="Beeman R.W."/>
            <person name="Zhu Q."/>
            <person name="Hogenkamp D."/>
            <person name="Dixit R."/>
            <person name="Oppert B."/>
            <person name="Jiang H."/>
            <person name="Zou Z."/>
            <person name="Marshall J."/>
            <person name="Elpidina E."/>
            <person name="Vinokurov K."/>
            <person name="Oppert C."/>
            <person name="Zou Z."/>
            <person name="Evans J."/>
            <person name="Lu Z."/>
            <person name="Zhao P."/>
            <person name="Sumathipala N."/>
            <person name="Altincicek B."/>
            <person name="Vilcinskas A."/>
            <person name="Williams M."/>
            <person name="Hultmark D."/>
            <person name="Hetru C."/>
            <person name="Jiang H."/>
            <person name="Grimmelikhuijzen C.J."/>
            <person name="Hauser F."/>
            <person name="Cazzamali G."/>
            <person name="Williamson M."/>
            <person name="Park Y."/>
            <person name="Li B."/>
            <person name="Tanaka Y."/>
            <person name="Predel R."/>
            <person name="Neupert S."/>
            <person name="Schachtner J."/>
            <person name="Verleyen P."/>
            <person name="Raible F."/>
            <person name="Bork P."/>
            <person name="Friedrich M."/>
            <person name="Walden K.K."/>
            <person name="Robertson H.M."/>
            <person name="Angeli S."/>
            <person name="Foret S."/>
            <person name="Bucher G."/>
            <person name="Schuetz S."/>
            <person name="Maleszka R."/>
            <person name="Wimmer E.A."/>
            <person name="Beeman R.W."/>
            <person name="Lorenzen M."/>
            <person name="Tomoyasu Y."/>
            <person name="Miller S.C."/>
            <person name="Grossmann D."/>
            <person name="Bucher G."/>
        </authorList>
    </citation>
    <scope>NUCLEOTIDE SEQUENCE [LARGE SCALE GENOMIC DNA]</scope>
    <source>
        <strain evidence="4 5">Georgia GA2</strain>
    </source>
</reference>
<dbReference type="InterPro" id="IPR000477">
    <property type="entry name" value="RT_dom"/>
</dbReference>
<dbReference type="eggNOG" id="KOG0987">
    <property type="taxonomic scope" value="Eukaryota"/>
</dbReference>
<evidence type="ECO:0000259" key="3">
    <source>
        <dbReference type="Pfam" id="PF14529"/>
    </source>
</evidence>
<protein>
    <recommendedName>
        <fullName evidence="6">Reverse transcriptase domain-containing protein</fullName>
    </recommendedName>
</protein>
<dbReference type="Proteomes" id="UP000007266">
    <property type="component" value="Unassembled WGS sequence"/>
</dbReference>
<accession>A0A139W8L1</accession>
<evidence type="ECO:0000256" key="1">
    <source>
        <dbReference type="SAM" id="MobiDB-lite"/>
    </source>
</evidence>
<dbReference type="InParanoid" id="A0A139W8L1"/>
<organism evidence="4 5">
    <name type="scientific">Tribolium castaneum</name>
    <name type="common">Red flour beetle</name>
    <dbReference type="NCBI Taxonomy" id="7070"/>
    <lineage>
        <taxon>Eukaryota</taxon>
        <taxon>Metazoa</taxon>
        <taxon>Ecdysozoa</taxon>
        <taxon>Arthropoda</taxon>
        <taxon>Hexapoda</taxon>
        <taxon>Insecta</taxon>
        <taxon>Pterygota</taxon>
        <taxon>Neoptera</taxon>
        <taxon>Endopterygota</taxon>
        <taxon>Coleoptera</taxon>
        <taxon>Polyphaga</taxon>
        <taxon>Cucujiformia</taxon>
        <taxon>Tenebrionidae</taxon>
        <taxon>Tenebrionidae incertae sedis</taxon>
        <taxon>Tribolium</taxon>
    </lineage>
</organism>
<feature type="domain" description="Endonuclease/exonuclease/phosphatase" evidence="3">
    <location>
        <begin position="371"/>
        <end position="479"/>
    </location>
</feature>
<name>A0A139W8L1_TRICA</name>
<dbReference type="Gene3D" id="3.60.10.10">
    <property type="entry name" value="Endonuclease/exonuclease/phosphatase"/>
    <property type="match status" value="1"/>
</dbReference>
<dbReference type="GO" id="GO:0071897">
    <property type="term" value="P:DNA biosynthetic process"/>
    <property type="evidence" value="ECO:0007669"/>
    <property type="project" value="UniProtKB-ARBA"/>
</dbReference>
<dbReference type="SUPFAM" id="SSF56219">
    <property type="entry name" value="DNase I-like"/>
    <property type="match status" value="1"/>
</dbReference>
<keyword evidence="5" id="KW-1185">Reference proteome</keyword>
<dbReference type="CDD" id="cd01650">
    <property type="entry name" value="RT_nLTR_like"/>
    <property type="match status" value="1"/>
</dbReference>
<dbReference type="PANTHER" id="PTHR19446">
    <property type="entry name" value="REVERSE TRANSCRIPTASES"/>
    <property type="match status" value="1"/>
</dbReference>
<sequence length="1128" mass="130984">MTYRYNIDEVTNTELEIIIKNLKKKAPGLDKIDGNLTKIMHPSLSNFLLHIYNSCLRASYFPKCWKMGNLVVIPKDSAVTLEPTIRHPVHGNLKPDLVVQNREGVYVVDVTVRHEDGNLLAQGRQDKLEKYEVLLPILQERLGAPSGEVLPIVVGTRGAMPKETVKALKKLRITDRQTLLTISLIALRMSVKIYHTFMDYANPRPRPGGGANYPHRVDDEESDEEMDEVEDIKTIKDDLRKILFCEANKCSKATIEQILNKFEDLERVTIRLIKDNSFLKGRIKEMKMNNTTGEEKRYQREKGMIKEQKQDWTIEEARRRDPTLMVYDVPEKMGNEELAKEVYKKNMAALMGEEEFIREFRVYGCDLRPYLDWMTGVKEKCADIPLLIGMDANAVSPLWHSKIHRQEGGEKEARGKRLEDHVAQEEFLVLNQPSQCYTFSGPMGESDIDVTICNREWMDKYETCWEVNEEWGCSDHNCIVMYVNGREARECMRKTKKKKWRMNGVDWEKFKDKLHAVRDTVLYNRETINGKVYLLETWIETAIQEATIKINVGSREVRWWTDELGCLQAAASKARKGWQRSRKRADNEATNVLLQEEFRRASALYKKRLKKNKFQQWQELVGSIGCSDPWGEVYKICKGGKGDRGLSVVRKGGVLTKSWKETVEVLLDEFFPDDSVDGNNEEEDEVCCVSGEERPKKIEEWEVNASIQRMNGKKSPGMDEVTPEMVKVIWMCLKEELIELYNECVRMEYFPVRCKKAREVLLLKGSDKDRTLPRSYRAICLLPVFGKVLETMVVERLQGKIENMSSNRQYGFKKGMGTEDAWMRVKNVVAGSEKKFVMGLFVGFKGAFDNLRWNVVLKRIKEAGCLEYGLWKSYFCDRKVCAEGEGREIWKQVWKGYPQGSICGPSVWNMMTDELLNDIENLNVEAVAYADDVLCLLEGLVERKLKQKEQKRVNPWIVSYTTTKEVVQRKRREIANNEVQNIIIAFKERMTENLRNHNLPTSRSDIAAVFEGDEPPFVVDLVIYEKNTGHRNELKNLNRLADPMDIMFDENDDVERIEELTRKASKLMTWFEVNRTNPEAQNYKYADIPEYYTWDNKNSKWNERRKMSKTIGTLAESWSYFVRGLEDG</sequence>
<proteinExistence type="predicted"/>
<dbReference type="InterPro" id="IPR043502">
    <property type="entry name" value="DNA/RNA_pol_sf"/>
</dbReference>
<dbReference type="AlphaFoldDB" id="A0A139W8L1"/>
<evidence type="ECO:0000259" key="2">
    <source>
        <dbReference type="Pfam" id="PF00078"/>
    </source>
</evidence>
<evidence type="ECO:0000313" key="4">
    <source>
        <dbReference type="EMBL" id="KXZ75601.1"/>
    </source>
</evidence>
<dbReference type="EMBL" id="KQ973228">
    <property type="protein sequence ID" value="KXZ75601.1"/>
    <property type="molecule type" value="Genomic_DNA"/>
</dbReference>
<gene>
    <name evidence="4" type="primary">AUGUSTUS-3.0.2_33504</name>
    <name evidence="4" type="ORF">TcasGA2_TC033504</name>
</gene>
<evidence type="ECO:0008006" key="6">
    <source>
        <dbReference type="Google" id="ProtNLM"/>
    </source>
</evidence>
<dbReference type="STRING" id="7070.A0A139W8L1"/>
<dbReference type="InterPro" id="IPR005135">
    <property type="entry name" value="Endo/exonuclease/phosphatase"/>
</dbReference>
<dbReference type="GO" id="GO:0003824">
    <property type="term" value="F:catalytic activity"/>
    <property type="evidence" value="ECO:0007669"/>
    <property type="project" value="InterPro"/>
</dbReference>
<evidence type="ECO:0000313" key="5">
    <source>
        <dbReference type="Proteomes" id="UP000007266"/>
    </source>
</evidence>
<reference evidence="4 5" key="2">
    <citation type="journal article" date="2010" name="Nucleic Acids Res.">
        <title>BeetleBase in 2010: revisions to provide comprehensive genomic information for Tribolium castaneum.</title>
        <authorList>
            <person name="Kim H.S."/>
            <person name="Murphy T."/>
            <person name="Xia J."/>
            <person name="Caragea D."/>
            <person name="Park Y."/>
            <person name="Beeman R.W."/>
            <person name="Lorenzen M.D."/>
            <person name="Butcher S."/>
            <person name="Manak J.R."/>
            <person name="Brown S.J."/>
        </authorList>
    </citation>
    <scope>NUCLEOTIDE SEQUENCE [LARGE SCALE GENOMIC DNA]</scope>
    <source>
        <strain evidence="4 5">Georgia GA2</strain>
    </source>
</reference>
<dbReference type="InterPro" id="IPR036691">
    <property type="entry name" value="Endo/exonu/phosph_ase_sf"/>
</dbReference>
<feature type="region of interest" description="Disordered" evidence="1">
    <location>
        <begin position="204"/>
        <end position="225"/>
    </location>
</feature>
<feature type="domain" description="Reverse transcriptase" evidence="2">
    <location>
        <begin position="770"/>
        <end position="942"/>
    </location>
</feature>
<dbReference type="Pfam" id="PF00078">
    <property type="entry name" value="RVT_1"/>
    <property type="match status" value="1"/>
</dbReference>
<dbReference type="eggNOG" id="KOG1075">
    <property type="taxonomic scope" value="Eukaryota"/>
</dbReference>